<evidence type="ECO:0000313" key="2">
    <source>
        <dbReference type="EMBL" id="ORY93760.1"/>
    </source>
</evidence>
<feature type="compositionally biased region" description="Pro residues" evidence="1">
    <location>
        <begin position="721"/>
        <end position="730"/>
    </location>
</feature>
<name>A0A1X2H5M8_SYNRA</name>
<feature type="compositionally biased region" description="Low complexity" evidence="1">
    <location>
        <begin position="70"/>
        <end position="83"/>
    </location>
</feature>
<feature type="compositionally biased region" description="Low complexity" evidence="1">
    <location>
        <begin position="568"/>
        <end position="604"/>
    </location>
</feature>
<proteinExistence type="predicted"/>
<dbReference type="EMBL" id="MCGN01000008">
    <property type="protein sequence ID" value="ORY93760.1"/>
    <property type="molecule type" value="Genomic_DNA"/>
</dbReference>
<feature type="region of interest" description="Disordered" evidence="1">
    <location>
        <begin position="525"/>
        <end position="604"/>
    </location>
</feature>
<reference evidence="2 3" key="1">
    <citation type="submission" date="2016-07" db="EMBL/GenBank/DDBJ databases">
        <title>Pervasive Adenine N6-methylation of Active Genes in Fungi.</title>
        <authorList>
            <consortium name="DOE Joint Genome Institute"/>
            <person name="Mondo S.J."/>
            <person name="Dannebaum R.O."/>
            <person name="Kuo R.C."/>
            <person name="Labutti K."/>
            <person name="Haridas S."/>
            <person name="Kuo A."/>
            <person name="Salamov A."/>
            <person name="Ahrendt S.R."/>
            <person name="Lipzen A."/>
            <person name="Sullivan W."/>
            <person name="Andreopoulos W.B."/>
            <person name="Clum A."/>
            <person name="Lindquist E."/>
            <person name="Daum C."/>
            <person name="Ramamoorthy G.K."/>
            <person name="Gryganskyi A."/>
            <person name="Culley D."/>
            <person name="Magnuson J.K."/>
            <person name="James T.Y."/>
            <person name="O'Malley M.A."/>
            <person name="Stajich J.E."/>
            <person name="Spatafora J.W."/>
            <person name="Visel A."/>
            <person name="Grigoriev I.V."/>
        </authorList>
    </citation>
    <scope>NUCLEOTIDE SEQUENCE [LARGE SCALE GENOMIC DNA]</scope>
    <source>
        <strain evidence="2 3">NRRL 2496</strain>
    </source>
</reference>
<feature type="compositionally biased region" description="Low complexity" evidence="1">
    <location>
        <begin position="103"/>
        <end position="114"/>
    </location>
</feature>
<gene>
    <name evidence="2" type="ORF">BCR43DRAFT_495275</name>
</gene>
<comment type="caution">
    <text evidence="2">The sequence shown here is derived from an EMBL/GenBank/DDBJ whole genome shotgun (WGS) entry which is preliminary data.</text>
</comment>
<protein>
    <submittedName>
        <fullName evidence="2">Uncharacterized protein</fullName>
    </submittedName>
</protein>
<feature type="compositionally biased region" description="Low complexity" evidence="1">
    <location>
        <begin position="339"/>
        <end position="353"/>
    </location>
</feature>
<dbReference type="OrthoDB" id="660555at2759"/>
<dbReference type="AlphaFoldDB" id="A0A1X2H5M8"/>
<feature type="compositionally biased region" description="Low complexity" evidence="1">
    <location>
        <begin position="164"/>
        <end position="186"/>
    </location>
</feature>
<feature type="region of interest" description="Disordered" evidence="1">
    <location>
        <begin position="1"/>
        <end position="389"/>
    </location>
</feature>
<feature type="compositionally biased region" description="Polar residues" evidence="1">
    <location>
        <begin position="205"/>
        <end position="215"/>
    </location>
</feature>
<keyword evidence="3" id="KW-1185">Reference proteome</keyword>
<sequence>MPADILSEQIRLPPTPTVEKPPGRARRSSMMERSNKKVSRIPTTTTSTLLPRAQTDNSNRLANGRRRSMAPTTLTTKPAAPEPSQTSPSKTSRFNIMIRRPSKSSSTATNSSHGSQKRDDHEANKPSPMSRRQSLTRATASSLAKVVPFGHNRSSSSSDLIGRASAALSDSSTSNSSSNSNSSKGSTSHRRNSMMSLSPPEVLQRPTSRPSVSTKGSHRWSSFGGFLRPSHSSSSSSTNSSATATASTPLRRRKASMTTAPLGPAEASKMTKKSSNTASAAPAHYGSRLAHLAQQQQQQQQQRARTTTCRTSPPTMATSTTADMRKKTTRPISNVSPKASAHSSSTASTSASHVPAQTQQVRRPNNNHHATGAHLTESSSQSPPEALRMRRASHMEVVCDSDISTVSLGSRRSSMSSLRNQYQPTQHPAWLANAGFMRKSKCAACNPKGSAEVHPVQTQGVHHPSHHHHQRSLSRSGSIYDVHQQQQQQQASVHQYTYAVPQPAMQAAAASVVAPSAAPNGNTQTCPHCLSVTPSHRLKAPGSSEAPERKTMKRLEDQREHDPPTTPLPCELEPSPSTRSSSSTSIDSSSVCSSSPKSGTVVMTKTGPTPAATAAAAMAAASAVVTAAAATAITGAKNDGSKRWAELITHCLEHSNKLEALAHDLLGSEQRVCALVERAQQTDESRVNKYAVQISDCESLLQQQRRMLDEMEAMLRKPEITSPPPTPPSAPADTTGDCHSLSSAVVQDRSWGEKVEDSVSQLRWAVSQWVGGSAGTGQIVECTLGPDGQLSIVTVAGTIVTTEARFLPKHLLRQENAENDEKHVYYHHYLVHLTREHRRDGFAPLSSDEWVPDEGTKHCEFVHPDSSQPCETEFDWLVRRHHCRR</sequence>
<feature type="compositionally biased region" description="Low complexity" evidence="1">
    <location>
        <begin position="311"/>
        <end position="322"/>
    </location>
</feature>
<organism evidence="2 3">
    <name type="scientific">Syncephalastrum racemosum</name>
    <name type="common">Filamentous fungus</name>
    <dbReference type="NCBI Taxonomy" id="13706"/>
    <lineage>
        <taxon>Eukaryota</taxon>
        <taxon>Fungi</taxon>
        <taxon>Fungi incertae sedis</taxon>
        <taxon>Mucoromycota</taxon>
        <taxon>Mucoromycotina</taxon>
        <taxon>Mucoromycetes</taxon>
        <taxon>Mucorales</taxon>
        <taxon>Syncephalastraceae</taxon>
        <taxon>Syncephalastrum</taxon>
    </lineage>
</organism>
<feature type="compositionally biased region" description="Polar residues" evidence="1">
    <location>
        <begin position="84"/>
        <end position="94"/>
    </location>
</feature>
<accession>A0A1X2H5M8</accession>
<feature type="compositionally biased region" description="Polar residues" evidence="1">
    <location>
        <begin position="130"/>
        <end position="142"/>
    </location>
</feature>
<dbReference type="Proteomes" id="UP000242180">
    <property type="component" value="Unassembled WGS sequence"/>
</dbReference>
<dbReference type="InParanoid" id="A0A1X2H5M8"/>
<feature type="compositionally biased region" description="Basic and acidic residues" evidence="1">
    <location>
        <begin position="546"/>
        <end position="563"/>
    </location>
</feature>
<feature type="compositionally biased region" description="Polar residues" evidence="1">
    <location>
        <begin position="355"/>
        <end position="369"/>
    </location>
</feature>
<evidence type="ECO:0000313" key="3">
    <source>
        <dbReference type="Proteomes" id="UP000242180"/>
    </source>
</evidence>
<feature type="compositionally biased region" description="Polar residues" evidence="1">
    <location>
        <begin position="41"/>
        <end position="61"/>
    </location>
</feature>
<feature type="compositionally biased region" description="Low complexity" evidence="1">
    <location>
        <begin position="230"/>
        <end position="248"/>
    </location>
</feature>
<dbReference type="STRING" id="13706.A0A1X2H5M8"/>
<dbReference type="InterPro" id="IPR013083">
    <property type="entry name" value="Znf_RING/FYVE/PHD"/>
</dbReference>
<evidence type="ECO:0000256" key="1">
    <source>
        <dbReference type="SAM" id="MobiDB-lite"/>
    </source>
</evidence>
<feature type="region of interest" description="Disordered" evidence="1">
    <location>
        <begin position="718"/>
        <end position="739"/>
    </location>
</feature>
<dbReference type="OMA" id="GYGQPAC"/>
<dbReference type="Gene3D" id="3.30.40.10">
    <property type="entry name" value="Zinc/RING finger domain, C3HC4 (zinc finger)"/>
    <property type="match status" value="1"/>
</dbReference>